<protein>
    <submittedName>
        <fullName evidence="1">Uncharacterized protein</fullName>
    </submittedName>
</protein>
<gene>
    <name evidence="1" type="ORF">C2G38_2028718</name>
</gene>
<keyword evidence="2" id="KW-1185">Reference proteome</keyword>
<proteinExistence type="predicted"/>
<dbReference type="OrthoDB" id="2406389at2759"/>
<dbReference type="Proteomes" id="UP000266673">
    <property type="component" value="Unassembled WGS sequence"/>
</dbReference>
<reference evidence="1 2" key="1">
    <citation type="submission" date="2018-06" db="EMBL/GenBank/DDBJ databases">
        <title>Comparative genomics reveals the genomic features of Rhizophagus irregularis, R. cerebriforme, R. diaphanum and Gigaspora rosea, and their symbiotic lifestyle signature.</title>
        <authorList>
            <person name="Morin E."/>
            <person name="San Clemente H."/>
            <person name="Chen E.C.H."/>
            <person name="De La Providencia I."/>
            <person name="Hainaut M."/>
            <person name="Kuo A."/>
            <person name="Kohler A."/>
            <person name="Murat C."/>
            <person name="Tang N."/>
            <person name="Roy S."/>
            <person name="Loubradou J."/>
            <person name="Henrissat B."/>
            <person name="Grigoriev I.V."/>
            <person name="Corradi N."/>
            <person name="Roux C."/>
            <person name="Martin F.M."/>
        </authorList>
    </citation>
    <scope>NUCLEOTIDE SEQUENCE [LARGE SCALE GENOMIC DNA]</scope>
    <source>
        <strain evidence="1 2">DAOM 194757</strain>
    </source>
</reference>
<name>A0A397W297_9GLOM</name>
<evidence type="ECO:0000313" key="1">
    <source>
        <dbReference type="EMBL" id="RIB28201.1"/>
    </source>
</evidence>
<dbReference type="EMBL" id="QKWP01000073">
    <property type="protein sequence ID" value="RIB28201.1"/>
    <property type="molecule type" value="Genomic_DNA"/>
</dbReference>
<evidence type="ECO:0000313" key="2">
    <source>
        <dbReference type="Proteomes" id="UP000266673"/>
    </source>
</evidence>
<sequence>MPLLGPDPSRLTKDIIKNELNQRGIQCNEEKTKLELVTMLRTNMQYENLNKIEEAWQVTSTSWTLKEMQEYGKCRGCKHMTARIIELLKSFFHTGNIDKSEWYTAKDMLDTLEKKAEVGELEISEVPKLKTIENWIGRYARQYKKELAEKAQNLFSGVSH</sequence>
<comment type="caution">
    <text evidence="1">The sequence shown here is derived from an EMBL/GenBank/DDBJ whole genome shotgun (WGS) entry which is preliminary data.</text>
</comment>
<organism evidence="1 2">
    <name type="scientific">Gigaspora rosea</name>
    <dbReference type="NCBI Taxonomy" id="44941"/>
    <lineage>
        <taxon>Eukaryota</taxon>
        <taxon>Fungi</taxon>
        <taxon>Fungi incertae sedis</taxon>
        <taxon>Mucoromycota</taxon>
        <taxon>Glomeromycotina</taxon>
        <taxon>Glomeromycetes</taxon>
        <taxon>Diversisporales</taxon>
        <taxon>Gigasporaceae</taxon>
        <taxon>Gigaspora</taxon>
    </lineage>
</organism>
<dbReference type="AlphaFoldDB" id="A0A397W297"/>
<accession>A0A397W297</accession>